<evidence type="ECO:0000313" key="8">
    <source>
        <dbReference type="EMBL" id="JAV48314.1"/>
    </source>
</evidence>
<comment type="caution">
    <text evidence="5">Lacks conserved residue(s) required for the propagation of feature annotation.</text>
</comment>
<comment type="subcellular location">
    <subcellularLocation>
        <location evidence="1">Secreted</location>
    </subcellularLocation>
</comment>
<accession>A0A1W7RAZ3</accession>
<keyword evidence="6" id="KW-0472">Membrane</keyword>
<dbReference type="Pfam" id="PF14866">
    <property type="entry name" value="Scorpion_toxin_alpha-beta"/>
    <property type="match status" value="1"/>
</dbReference>
<evidence type="ECO:0000256" key="5">
    <source>
        <dbReference type="PROSITE-ProRule" id="PRU01209"/>
    </source>
</evidence>
<feature type="domain" description="BetaSPN-type CS-alpha/beta" evidence="7">
    <location>
        <begin position="58"/>
        <end position="94"/>
    </location>
</feature>
<keyword evidence="6" id="KW-0812">Transmembrane</keyword>
<keyword evidence="4" id="KW-1015">Disulfide bond</keyword>
<organism evidence="8">
    <name type="scientific">Hadrurus spadix</name>
    <dbReference type="NCBI Taxonomy" id="141984"/>
    <lineage>
        <taxon>Eukaryota</taxon>
        <taxon>Metazoa</taxon>
        <taxon>Ecdysozoa</taxon>
        <taxon>Arthropoda</taxon>
        <taxon>Chelicerata</taxon>
        <taxon>Arachnida</taxon>
        <taxon>Scorpiones</taxon>
        <taxon>Iurida</taxon>
        <taxon>Iuroidea</taxon>
        <taxon>Hadrurus</taxon>
    </lineage>
</organism>
<evidence type="ECO:0000259" key="7">
    <source>
        <dbReference type="PROSITE" id="PS51862"/>
    </source>
</evidence>
<dbReference type="EMBL" id="GFAH01000075">
    <property type="protein sequence ID" value="JAV48314.1"/>
    <property type="molecule type" value="Transcribed_RNA"/>
</dbReference>
<feature type="transmembrane region" description="Helical" evidence="6">
    <location>
        <begin position="6"/>
        <end position="22"/>
    </location>
</feature>
<name>A0A1W7RAZ3_9SCOR</name>
<dbReference type="GO" id="GO:0090729">
    <property type="term" value="F:toxin activity"/>
    <property type="evidence" value="ECO:0007669"/>
    <property type="project" value="UniProtKB-UniRule"/>
</dbReference>
<dbReference type="PROSITE" id="PS51862">
    <property type="entry name" value="BSPN_CSAB"/>
    <property type="match status" value="1"/>
</dbReference>
<dbReference type="AlphaFoldDB" id="A0A1W7RAZ3"/>
<evidence type="ECO:0000256" key="2">
    <source>
        <dbReference type="ARBA" id="ARBA00022525"/>
    </source>
</evidence>
<dbReference type="GO" id="GO:0005576">
    <property type="term" value="C:extracellular region"/>
    <property type="evidence" value="ECO:0007669"/>
    <property type="project" value="UniProtKB-SubCell"/>
</dbReference>
<dbReference type="InterPro" id="IPR029237">
    <property type="entry name" value="Long_scorpion_toxin_alpha/beta"/>
</dbReference>
<evidence type="ECO:0000256" key="3">
    <source>
        <dbReference type="ARBA" id="ARBA00022656"/>
    </source>
</evidence>
<keyword evidence="3 5" id="KW-0800">Toxin</keyword>
<evidence type="ECO:0000256" key="1">
    <source>
        <dbReference type="ARBA" id="ARBA00004613"/>
    </source>
</evidence>
<protein>
    <submittedName>
        <fullName evidence="8">Antimicrobial peptide</fullName>
    </submittedName>
</protein>
<reference evidence="8" key="1">
    <citation type="submission" date="2016-11" db="EMBL/GenBank/DDBJ databases">
        <title>Venom-gland transcriptomics and venom proteomics of the black-back scorpion (Hadrurus spadix) reveal detectability challenges and an unexplored realm of animal toxin diversity.</title>
        <authorList>
            <person name="Rokyta D.R."/>
            <person name="Ward M.J."/>
        </authorList>
    </citation>
    <scope>NUCLEOTIDE SEQUENCE</scope>
    <source>
        <tissue evidence="8">Venom gland</tissue>
    </source>
</reference>
<sequence>MQLKFIIFFLLGMATFCTCGILKEKHFHKAVDYLVPAVVPDVVKNLAKQAIHKIAKSESFCMFGKDMRKLCNQSCMETLNMKGNCHGTKCKCEP</sequence>
<proteinExistence type="predicted"/>
<keyword evidence="6" id="KW-1133">Transmembrane helix</keyword>
<evidence type="ECO:0000256" key="6">
    <source>
        <dbReference type="SAM" id="Phobius"/>
    </source>
</evidence>
<keyword evidence="2" id="KW-0964">Secreted</keyword>
<evidence type="ECO:0000256" key="4">
    <source>
        <dbReference type="ARBA" id="ARBA00023157"/>
    </source>
</evidence>